<sequence length="82" mass="9117">MEVADILSDLIDEKDWDESGSSQPRGLHRSDFVSSVGQHMKTTNGVPITSPKRTLSYEILNPERRRKAPSRTLAALPIIGRS</sequence>
<keyword evidence="2" id="KW-1185">Reference proteome</keyword>
<reference evidence="1 2" key="1">
    <citation type="journal article" date="2011" name="PLoS Genet.">
        <title>Comparative genomic analysis of human fungal pathogens causing paracoccidioidomycosis.</title>
        <authorList>
            <person name="Desjardins C.A."/>
            <person name="Champion M.D."/>
            <person name="Holder J.W."/>
            <person name="Muszewska A."/>
            <person name="Goldberg J."/>
            <person name="Bailao A.M."/>
            <person name="Brigido M.M."/>
            <person name="Ferreira M.E."/>
            <person name="Garcia A.M."/>
            <person name="Grynberg M."/>
            <person name="Gujja S."/>
            <person name="Heiman D.I."/>
            <person name="Henn M.R."/>
            <person name="Kodira C.D."/>
            <person name="Leon-Narvaez H."/>
            <person name="Longo L.V."/>
            <person name="Ma L.J."/>
            <person name="Malavazi I."/>
            <person name="Matsuo A.L."/>
            <person name="Morais F.V."/>
            <person name="Pereira M."/>
            <person name="Rodriguez-Brito S."/>
            <person name="Sakthikumar S."/>
            <person name="Salem-Izacc S.M."/>
            <person name="Sykes S.M."/>
            <person name="Teixeira M.M."/>
            <person name="Vallejo M.C."/>
            <person name="Walter M.E."/>
            <person name="Yandava C."/>
            <person name="Young S."/>
            <person name="Zeng Q."/>
            <person name="Zucker J."/>
            <person name="Felipe M.S."/>
            <person name="Goldman G.H."/>
            <person name="Haas B.J."/>
            <person name="McEwen J.G."/>
            <person name="Nino-Vega G."/>
            <person name="Puccia R."/>
            <person name="San-Blas G."/>
            <person name="Soares C.M."/>
            <person name="Birren B.W."/>
            <person name="Cuomo C.A."/>
        </authorList>
    </citation>
    <scope>NUCLEOTIDE SEQUENCE [LARGE SCALE GENOMIC DNA]</scope>
    <source>
        <strain evidence="2">ATCC MYA-826 / Pb01</strain>
    </source>
</reference>
<dbReference type="VEuPathDB" id="FungiDB:PAAG_12417"/>
<protein>
    <submittedName>
        <fullName evidence="1">Uncharacterized protein</fullName>
    </submittedName>
</protein>
<dbReference type="RefSeq" id="XP_015702482.1">
    <property type="nucleotide sequence ID" value="XM_015847910.1"/>
</dbReference>
<accession>A0A0A2VJ22</accession>
<dbReference type="HOGENOM" id="CLU_2558899_0_0_1"/>
<dbReference type="GeneID" id="26971077"/>
<dbReference type="KEGG" id="pbl:PAAG_12417"/>
<dbReference type="EMBL" id="KN294016">
    <property type="protein sequence ID" value="KGQ00914.1"/>
    <property type="molecule type" value="Genomic_DNA"/>
</dbReference>
<organism evidence="1 2">
    <name type="scientific">Paracoccidioides lutzii (strain ATCC MYA-826 / Pb01)</name>
    <name type="common">Paracoccidioides brasiliensis</name>
    <dbReference type="NCBI Taxonomy" id="502779"/>
    <lineage>
        <taxon>Eukaryota</taxon>
        <taxon>Fungi</taxon>
        <taxon>Dikarya</taxon>
        <taxon>Ascomycota</taxon>
        <taxon>Pezizomycotina</taxon>
        <taxon>Eurotiomycetes</taxon>
        <taxon>Eurotiomycetidae</taxon>
        <taxon>Onygenales</taxon>
        <taxon>Ajellomycetaceae</taxon>
        <taxon>Paracoccidioides</taxon>
    </lineage>
</organism>
<evidence type="ECO:0000313" key="2">
    <source>
        <dbReference type="Proteomes" id="UP000002059"/>
    </source>
</evidence>
<proteinExistence type="predicted"/>
<dbReference type="Proteomes" id="UP000002059">
    <property type="component" value="Partially assembled WGS sequence"/>
</dbReference>
<dbReference type="AlphaFoldDB" id="A0A0A2VJ22"/>
<name>A0A0A2VJ22_PARBA</name>
<evidence type="ECO:0000313" key="1">
    <source>
        <dbReference type="EMBL" id="KGQ00914.1"/>
    </source>
</evidence>
<gene>
    <name evidence="1" type="ORF">PAAG_12417</name>
</gene>